<gene>
    <name evidence="2" type="ORF">MM236_13795</name>
</gene>
<feature type="domain" description="Glycosyltransferase 2-like" evidence="1">
    <location>
        <begin position="24"/>
        <end position="138"/>
    </location>
</feature>
<dbReference type="InterPro" id="IPR029044">
    <property type="entry name" value="Nucleotide-diphossugar_trans"/>
</dbReference>
<proteinExistence type="predicted"/>
<dbReference type="EMBL" id="JAKZGS010000012">
    <property type="protein sequence ID" value="MCH7399073.1"/>
    <property type="molecule type" value="Genomic_DNA"/>
</dbReference>
<evidence type="ECO:0000313" key="3">
    <source>
        <dbReference type="Proteomes" id="UP001165488"/>
    </source>
</evidence>
<name>A0ABS9URC6_9BACT</name>
<organism evidence="2 3">
    <name type="scientific">Belliella calami</name>
    <dbReference type="NCBI Taxonomy" id="2923436"/>
    <lineage>
        <taxon>Bacteria</taxon>
        <taxon>Pseudomonadati</taxon>
        <taxon>Bacteroidota</taxon>
        <taxon>Cytophagia</taxon>
        <taxon>Cytophagales</taxon>
        <taxon>Cyclobacteriaceae</taxon>
        <taxon>Belliella</taxon>
    </lineage>
</organism>
<reference evidence="2" key="1">
    <citation type="submission" date="2022-03" db="EMBL/GenBank/DDBJ databases">
        <title>De novo assembled genomes of Belliella spp. (Cyclobacteriaceae) strains.</title>
        <authorList>
            <person name="Szabo A."/>
            <person name="Korponai K."/>
            <person name="Felfoldi T."/>
        </authorList>
    </citation>
    <scope>NUCLEOTIDE SEQUENCE</scope>
    <source>
        <strain evidence="2">DSM 107340</strain>
    </source>
</reference>
<keyword evidence="3" id="KW-1185">Reference proteome</keyword>
<accession>A0ABS9URC6</accession>
<dbReference type="SUPFAM" id="SSF53448">
    <property type="entry name" value="Nucleotide-diphospho-sugar transferases"/>
    <property type="match status" value="1"/>
</dbReference>
<evidence type="ECO:0000313" key="2">
    <source>
        <dbReference type="EMBL" id="MCH7399073.1"/>
    </source>
</evidence>
<dbReference type="Proteomes" id="UP001165488">
    <property type="component" value="Unassembled WGS sequence"/>
</dbReference>
<dbReference type="PANTHER" id="PTHR22916">
    <property type="entry name" value="GLYCOSYLTRANSFERASE"/>
    <property type="match status" value="1"/>
</dbReference>
<comment type="caution">
    <text evidence="2">The sequence shown here is derived from an EMBL/GenBank/DDBJ whole genome shotgun (WGS) entry which is preliminary data.</text>
</comment>
<dbReference type="CDD" id="cd00761">
    <property type="entry name" value="Glyco_tranf_GTA_type"/>
    <property type="match status" value="1"/>
</dbReference>
<protein>
    <submittedName>
        <fullName evidence="2">Glycosyltransferase family 2 protein</fullName>
    </submittedName>
</protein>
<dbReference type="InterPro" id="IPR001173">
    <property type="entry name" value="Glyco_trans_2-like"/>
</dbReference>
<dbReference type="Gene3D" id="3.90.550.10">
    <property type="entry name" value="Spore Coat Polysaccharide Biosynthesis Protein SpsA, Chain A"/>
    <property type="match status" value="1"/>
</dbReference>
<sequence length="332" mass="37868">MLTLGSTSVLGIRTFEMDQSDLVSVICTVFNQEDYVLECLESVANQEYGNFELIILENGSKDQSPSLVKSWVAKNDKLNIQTFFHDATISYCENFNIGLEISKGKFVIDLSGDDLICPEHIMICIAKLQKNSSAAFCFCDAMLFEVGKESKTFYKRTHEGKLIHRILEENLYTQIVAGNPILSATLVFDAAKLKAIGGYDEKLSYEDFDVMVRLSREYRAVFSDHVGIKKRIHPKSFSKNQYLPKASVMLPSTLKVCNKIKSMNKNWEEDQALLKRVMFETKHALWSANFDVAVGFLELAKSLNAKGMEYEFFRKWSMVKIDLSRLYVTLKK</sequence>
<dbReference type="Pfam" id="PF00535">
    <property type="entry name" value="Glycos_transf_2"/>
    <property type="match status" value="1"/>
</dbReference>
<evidence type="ECO:0000259" key="1">
    <source>
        <dbReference type="Pfam" id="PF00535"/>
    </source>
</evidence>